<organism evidence="4 5">
    <name type="scientific">Termitidicoccus mucosus</name>
    <dbReference type="NCBI Taxonomy" id="1184151"/>
    <lineage>
        <taxon>Bacteria</taxon>
        <taxon>Pseudomonadati</taxon>
        <taxon>Verrucomicrobiota</taxon>
        <taxon>Opitutia</taxon>
        <taxon>Opitutales</taxon>
        <taxon>Opitutaceae</taxon>
        <taxon>Termitidicoccus</taxon>
    </lineage>
</organism>
<proteinExistence type="predicted"/>
<dbReference type="EMBL" id="LRRQ01000171">
    <property type="protein sequence ID" value="OAM87452.1"/>
    <property type="molecule type" value="Genomic_DNA"/>
</dbReference>
<dbReference type="STRING" id="1184151.AW736_23090"/>
<evidence type="ECO:0000256" key="2">
    <source>
        <dbReference type="SAM" id="SignalP"/>
    </source>
</evidence>
<feature type="signal peptide" evidence="2">
    <location>
        <begin position="1"/>
        <end position="18"/>
    </location>
</feature>
<dbReference type="SUPFAM" id="SSF53474">
    <property type="entry name" value="alpha/beta-Hydrolases"/>
    <property type="match status" value="1"/>
</dbReference>
<gene>
    <name evidence="4" type="ORF">AW736_23090</name>
</gene>
<dbReference type="InterPro" id="IPR050300">
    <property type="entry name" value="GDXG_lipolytic_enzyme"/>
</dbReference>
<feature type="chain" id="PRO_5008088570" description="BD-FAE-like domain-containing protein" evidence="2">
    <location>
        <begin position="19"/>
        <end position="300"/>
    </location>
</feature>
<evidence type="ECO:0000313" key="5">
    <source>
        <dbReference type="Proteomes" id="UP000078486"/>
    </source>
</evidence>
<dbReference type="Pfam" id="PF20434">
    <property type="entry name" value="BD-FAE"/>
    <property type="match status" value="1"/>
</dbReference>
<dbReference type="AlphaFoldDB" id="A0A178IBP2"/>
<comment type="caution">
    <text evidence="4">The sequence shown here is derived from an EMBL/GenBank/DDBJ whole genome shotgun (WGS) entry which is preliminary data.</text>
</comment>
<evidence type="ECO:0000313" key="4">
    <source>
        <dbReference type="EMBL" id="OAM87452.1"/>
    </source>
</evidence>
<dbReference type="Proteomes" id="UP000078486">
    <property type="component" value="Unassembled WGS sequence"/>
</dbReference>
<protein>
    <recommendedName>
        <fullName evidence="3">BD-FAE-like domain-containing protein</fullName>
    </recommendedName>
</protein>
<evidence type="ECO:0000259" key="3">
    <source>
        <dbReference type="Pfam" id="PF20434"/>
    </source>
</evidence>
<dbReference type="RefSeq" id="WP_068772646.1">
    <property type="nucleotide sequence ID" value="NZ_CP109796.1"/>
</dbReference>
<dbReference type="GO" id="GO:0016787">
    <property type="term" value="F:hydrolase activity"/>
    <property type="evidence" value="ECO:0007669"/>
    <property type="project" value="UniProtKB-KW"/>
</dbReference>
<dbReference type="PANTHER" id="PTHR48081:SF6">
    <property type="entry name" value="PEPTIDASE S9 PROLYL OLIGOPEPTIDASE CATALYTIC DOMAIN-CONTAINING PROTEIN"/>
    <property type="match status" value="1"/>
</dbReference>
<feature type="domain" description="BD-FAE-like" evidence="3">
    <location>
        <begin position="81"/>
        <end position="179"/>
    </location>
</feature>
<keyword evidence="5" id="KW-1185">Reference proteome</keyword>
<keyword evidence="1" id="KW-0378">Hydrolase</keyword>
<sequence>MRPWSLALPFLLFAVLSAQPPPLVPPTPSPEATAATLHVQIPLWPEGGMPLAKENPRAETINHKGGIAAVSRPSLVPFPLPPGQPNTGVAIIVFPGGGYSHLDWTNHVIALTGQFHPRGVAVFALKYRTKANAQDTAEAALADAQRAVRLVRSRAGEHGITCLGVVGYSAGANLAMRLAGSFDDGDPASADPVARHSSRPDFIAGLSTWAYGRAESPFTFLKNTPPVFLGHADDDKGAPVALALHIRRQLEALQVPVHLERHDTGGHGAFHFMPNRSGALWPDALLQWLDTRNLVLPPRS</sequence>
<keyword evidence="2" id="KW-0732">Signal</keyword>
<dbReference type="Gene3D" id="3.40.50.1820">
    <property type="entry name" value="alpha/beta hydrolase"/>
    <property type="match status" value="1"/>
</dbReference>
<reference evidence="4 5" key="1">
    <citation type="submission" date="2016-01" db="EMBL/GenBank/DDBJ databases">
        <title>High potential of lignocellulose degradation of a new Verrucomicrobia species.</title>
        <authorList>
            <person name="Wang Y."/>
            <person name="Shi Y."/>
            <person name="Qiu Z."/>
            <person name="Liu S."/>
            <person name="Yang H."/>
        </authorList>
    </citation>
    <scope>NUCLEOTIDE SEQUENCE [LARGE SCALE GENOMIC DNA]</scope>
    <source>
        <strain evidence="4 5">TSB47</strain>
    </source>
</reference>
<accession>A0A178IBP2</accession>
<dbReference type="InterPro" id="IPR049492">
    <property type="entry name" value="BD-FAE-like_dom"/>
</dbReference>
<name>A0A178IBP2_9BACT</name>
<dbReference type="OrthoDB" id="9794725at2"/>
<evidence type="ECO:0000256" key="1">
    <source>
        <dbReference type="ARBA" id="ARBA00022801"/>
    </source>
</evidence>
<dbReference type="InterPro" id="IPR029058">
    <property type="entry name" value="AB_hydrolase_fold"/>
</dbReference>
<dbReference type="PANTHER" id="PTHR48081">
    <property type="entry name" value="AB HYDROLASE SUPERFAMILY PROTEIN C4A8.06C"/>
    <property type="match status" value="1"/>
</dbReference>